<protein>
    <recommendedName>
        <fullName evidence="2">Hyaluronan/mRNA-binding protein domain-containing protein</fullName>
    </recommendedName>
</protein>
<feature type="compositionally biased region" description="Basic and acidic residues" evidence="1">
    <location>
        <begin position="111"/>
        <end position="151"/>
    </location>
</feature>
<dbReference type="SMART" id="SM01233">
    <property type="entry name" value="HABP4_PAI-RBP1"/>
    <property type="match status" value="1"/>
</dbReference>
<gene>
    <name evidence="3" type="ORF">CcCBS67573_g08098</name>
</gene>
<feature type="compositionally biased region" description="Basic and acidic residues" evidence="1">
    <location>
        <begin position="36"/>
        <end position="49"/>
    </location>
</feature>
<dbReference type="PANTHER" id="PTHR12299">
    <property type="entry name" value="HYALURONIC ACID-BINDING PROTEIN 4"/>
    <property type="match status" value="1"/>
</dbReference>
<accession>A0A507ENY2</accession>
<dbReference type="InterPro" id="IPR039764">
    <property type="entry name" value="HABP4/SERBP1-like"/>
</dbReference>
<evidence type="ECO:0000256" key="1">
    <source>
        <dbReference type="SAM" id="MobiDB-lite"/>
    </source>
</evidence>
<feature type="region of interest" description="Disordered" evidence="1">
    <location>
        <begin position="212"/>
        <end position="309"/>
    </location>
</feature>
<feature type="compositionally biased region" description="Basic and acidic residues" evidence="1">
    <location>
        <begin position="78"/>
        <end position="94"/>
    </location>
</feature>
<proteinExistence type="predicted"/>
<feature type="compositionally biased region" description="Low complexity" evidence="1">
    <location>
        <begin position="17"/>
        <end position="31"/>
    </location>
</feature>
<keyword evidence="4" id="KW-1185">Reference proteome</keyword>
<name>A0A507ENY2_9FUNG</name>
<feature type="compositionally biased region" description="Basic and acidic residues" evidence="1">
    <location>
        <begin position="224"/>
        <end position="236"/>
    </location>
</feature>
<comment type="caution">
    <text evidence="3">The sequence shown here is derived from an EMBL/GenBank/DDBJ whole genome shotgun (WGS) entry which is preliminary data.</text>
</comment>
<dbReference type="GO" id="GO:0005737">
    <property type="term" value="C:cytoplasm"/>
    <property type="evidence" value="ECO:0007669"/>
    <property type="project" value="TreeGrafter"/>
</dbReference>
<dbReference type="AlphaFoldDB" id="A0A507ENY2"/>
<organism evidence="3 4">
    <name type="scientific">Chytriomyces confervae</name>
    <dbReference type="NCBI Taxonomy" id="246404"/>
    <lineage>
        <taxon>Eukaryota</taxon>
        <taxon>Fungi</taxon>
        <taxon>Fungi incertae sedis</taxon>
        <taxon>Chytridiomycota</taxon>
        <taxon>Chytridiomycota incertae sedis</taxon>
        <taxon>Chytridiomycetes</taxon>
        <taxon>Chytridiales</taxon>
        <taxon>Chytriomycetaceae</taxon>
        <taxon>Chytriomyces</taxon>
    </lineage>
</organism>
<dbReference type="InterPro" id="IPR006861">
    <property type="entry name" value="HABP4_PAIRBP1-bd"/>
</dbReference>
<dbReference type="Proteomes" id="UP000320333">
    <property type="component" value="Unassembled WGS sequence"/>
</dbReference>
<dbReference type="STRING" id="246404.A0A507ENY2"/>
<dbReference type="PANTHER" id="PTHR12299:SF17">
    <property type="entry name" value="AT19571P-RELATED"/>
    <property type="match status" value="1"/>
</dbReference>
<reference evidence="3 4" key="1">
    <citation type="journal article" date="2019" name="Sci. Rep.">
        <title>Comparative genomics of chytrid fungi reveal insights into the obligate biotrophic and pathogenic lifestyle of Synchytrium endobioticum.</title>
        <authorList>
            <person name="van de Vossenberg B.T.L.H."/>
            <person name="Warris S."/>
            <person name="Nguyen H.D.T."/>
            <person name="van Gent-Pelzer M.P.E."/>
            <person name="Joly D.L."/>
            <person name="van de Geest H.C."/>
            <person name="Bonants P.J.M."/>
            <person name="Smith D.S."/>
            <person name="Levesque C.A."/>
            <person name="van der Lee T.A.J."/>
        </authorList>
    </citation>
    <scope>NUCLEOTIDE SEQUENCE [LARGE SCALE GENOMIC DNA]</scope>
    <source>
        <strain evidence="3 4">CBS 675.73</strain>
    </source>
</reference>
<dbReference type="OrthoDB" id="5390558at2759"/>
<evidence type="ECO:0000313" key="3">
    <source>
        <dbReference type="EMBL" id="TPX65522.1"/>
    </source>
</evidence>
<feature type="compositionally biased region" description="Basic and acidic residues" evidence="1">
    <location>
        <begin position="243"/>
        <end position="263"/>
    </location>
</feature>
<evidence type="ECO:0000313" key="4">
    <source>
        <dbReference type="Proteomes" id="UP000320333"/>
    </source>
</evidence>
<evidence type="ECO:0000259" key="2">
    <source>
        <dbReference type="SMART" id="SM01233"/>
    </source>
</evidence>
<dbReference type="GO" id="GO:0003723">
    <property type="term" value="F:RNA binding"/>
    <property type="evidence" value="ECO:0007669"/>
    <property type="project" value="InterPro"/>
</dbReference>
<dbReference type="EMBL" id="QEAP01000484">
    <property type="protein sequence ID" value="TPX65522.1"/>
    <property type="molecule type" value="Genomic_DNA"/>
</dbReference>
<feature type="region of interest" description="Disordered" evidence="1">
    <location>
        <begin position="1"/>
        <end position="167"/>
    </location>
</feature>
<feature type="domain" description="Hyaluronan/mRNA-binding protein" evidence="2">
    <location>
        <begin position="111"/>
        <end position="197"/>
    </location>
</feature>
<dbReference type="GO" id="GO:0005634">
    <property type="term" value="C:nucleus"/>
    <property type="evidence" value="ECO:0007669"/>
    <property type="project" value="TreeGrafter"/>
</dbReference>
<feature type="compositionally biased region" description="Gly residues" evidence="1">
    <location>
        <begin position="265"/>
        <end position="276"/>
    </location>
</feature>
<dbReference type="Gene3D" id="6.10.140.1040">
    <property type="match status" value="1"/>
</dbReference>
<sequence length="309" mass="33419">MPNPFDLLGDVESTDTAAVAPQPKVVAPRAASPSKDTVKKAPAQRDQKKTSGAPRNNNNRSRAPREYTPRDNNTSDIARPDELVHAEKTDSKHVRDAHHRGDRRAGSGRGGRRDYDRRSGTGREDGDKKDMDREPVEAEIEGSKDVEKEVAEAADENAAPAVVAEPEEKQVSLQEYLAQKAATKLAADVKARKANEGADDSQWKDAKVFEKTEEDLFSGKAPKAKKEKEAKEKKQTLDLQFKFADETPAPRRDDRERRDDRAPRGGRGGARGGAPRGGAAPRGARGGASAGAAKVNINDTNAFPTLGGK</sequence>